<gene>
    <name evidence="2" type="ORF">JKF63_05227</name>
</gene>
<comment type="caution">
    <text evidence="2">The sequence shown here is derived from an EMBL/GenBank/DDBJ whole genome shotgun (WGS) entry which is preliminary data.</text>
</comment>
<dbReference type="EMBL" id="JAFJZO010000016">
    <property type="protein sequence ID" value="KAG5508729.1"/>
    <property type="molecule type" value="Genomic_DNA"/>
</dbReference>
<sequence>MILLSSWSRASKKMPHSWMTLMVDECAAMAPPHIPTFVRSTFKSSGVAPAKGCSGSPMNSSSCDCTQSSAGVHHTCLSASSAVTMASTFVSSSSASEVPARAHEWAAVVRLLCEGGDWVRAVAVVDGLPSALQQSTRHKAVRDEWPLPRSVKELWRRTSIPWAAAASSIPGMTPLPPGIARCAAGFPQSSAPQSRETLASCRTADLVRIAYSLSRPRVADVAVAAPAGQLPAPPQTLKSEQQMIVAELRRRGAVLEVVQCVVNWQRRQLASPDVEDATNATSGGTRDDILDGVKVVKTALFPFVPTCGAGSDACQSSGVSAAPRSVFEPWSGRMSGRPPLYTSAHLQVIRQVAASHPIILARCLRDRTVVDRLVCHAGEAVVAEVVLLLMEHIASLVSGRAERRPPAKTPVEEDGRVEVALSEKLAASVFLSRSRLGNRSATWTNGPAPSILSQGGLKLTPTEAFTAAEACWRALAALLFSLHPYIYGQPKTGKEKLLAALISALDETTRVFAVDCPRPGLTLNSPEHSSSGTRPAEGSAIPQRGGRVPGVLSDKVRHAIKAAVESVCSPLLSHEPQVRFIRLPTFGQVASLLRALDVPVPNALAQCLFLCMADAVAPSLEGGASNASSDYVAQYLSSAPSSRWVHALAMVDTAHRESAYRVSPAHERAILSGLQSISIAQTWTSALRTVSVFKESYSLMPDERTLPTLLLNLKQQSWQDAFRVLQYVPGGDADRSSPSVLRDLQLVALKHASWVVPLRLMTHLQRCRADGFMSYLYCLCSAARSGNAQLAFEFFLSLKHGRGRHAALKRLSPYNELTVAVAAVAMLDYGQAEALIAFSTRVVAMCTATDTAGQAPEAGTAVDSENALLTVDGLQMAQAAQACALLALRRHEALTLFLNECAATSLSALLRRVILLYCLSGLDHLRAPVRLIFDVVGHQGSALQRNEVLPSQEANQSPIREFLVAVAADQKHAGTFETRQRGTAGRRQHLYIAMTHQRRQKKALAAALGMFMRDQEGALSPNISRLVAQSMVEEGVGAEYLSAALL</sequence>
<evidence type="ECO:0000313" key="3">
    <source>
        <dbReference type="Proteomes" id="UP000674318"/>
    </source>
</evidence>
<dbReference type="GeneID" id="94291272"/>
<name>A0A836LE59_9TRYP</name>
<organism evidence="2 3">
    <name type="scientific">Porcisia hertigi</name>
    <dbReference type="NCBI Taxonomy" id="2761500"/>
    <lineage>
        <taxon>Eukaryota</taxon>
        <taxon>Discoba</taxon>
        <taxon>Euglenozoa</taxon>
        <taxon>Kinetoplastea</taxon>
        <taxon>Metakinetoplastina</taxon>
        <taxon>Trypanosomatida</taxon>
        <taxon>Trypanosomatidae</taxon>
        <taxon>Leishmaniinae</taxon>
        <taxon>Porcisia</taxon>
    </lineage>
</organism>
<accession>A0A836LE59</accession>
<dbReference type="AlphaFoldDB" id="A0A836LE59"/>
<dbReference type="OrthoDB" id="272819at2759"/>
<protein>
    <submittedName>
        <fullName evidence="2">Uncharacterized protein</fullName>
    </submittedName>
</protein>
<dbReference type="RefSeq" id="XP_067758197.1">
    <property type="nucleotide sequence ID" value="XM_067901195.1"/>
</dbReference>
<feature type="compositionally biased region" description="Polar residues" evidence="1">
    <location>
        <begin position="522"/>
        <end position="533"/>
    </location>
</feature>
<reference evidence="2 3" key="1">
    <citation type="submission" date="2021-02" db="EMBL/GenBank/DDBJ databases">
        <title>Porcisia hertigi Genome sequencing and assembly.</title>
        <authorList>
            <person name="Almutairi H."/>
            <person name="Gatherer D."/>
        </authorList>
    </citation>
    <scope>NUCLEOTIDE SEQUENCE [LARGE SCALE GENOMIC DNA]</scope>
    <source>
        <strain evidence="2 3">C119</strain>
    </source>
</reference>
<evidence type="ECO:0000256" key="1">
    <source>
        <dbReference type="SAM" id="MobiDB-lite"/>
    </source>
</evidence>
<feature type="region of interest" description="Disordered" evidence="1">
    <location>
        <begin position="522"/>
        <end position="545"/>
    </location>
</feature>
<dbReference type="KEGG" id="phet:94291272"/>
<proteinExistence type="predicted"/>
<evidence type="ECO:0000313" key="2">
    <source>
        <dbReference type="EMBL" id="KAG5508729.1"/>
    </source>
</evidence>
<dbReference type="Proteomes" id="UP000674318">
    <property type="component" value="Unassembled WGS sequence"/>
</dbReference>
<keyword evidence="3" id="KW-1185">Reference proteome</keyword>